<dbReference type="Proteomes" id="UP001056120">
    <property type="component" value="Linkage Group LG06"/>
</dbReference>
<gene>
    <name evidence="1" type="ORF">L1987_18466</name>
</gene>
<reference evidence="1 2" key="2">
    <citation type="journal article" date="2022" name="Mol. Ecol. Resour.">
        <title>The genomes of chicory, endive, great burdock and yacon provide insights into Asteraceae paleo-polyploidization history and plant inulin production.</title>
        <authorList>
            <person name="Fan W."/>
            <person name="Wang S."/>
            <person name="Wang H."/>
            <person name="Wang A."/>
            <person name="Jiang F."/>
            <person name="Liu H."/>
            <person name="Zhao H."/>
            <person name="Xu D."/>
            <person name="Zhang Y."/>
        </authorList>
    </citation>
    <scope>NUCLEOTIDE SEQUENCE [LARGE SCALE GENOMIC DNA]</scope>
    <source>
        <strain evidence="2">cv. Yunnan</strain>
        <tissue evidence="1">Leaves</tissue>
    </source>
</reference>
<comment type="caution">
    <text evidence="1">The sequence shown here is derived from an EMBL/GenBank/DDBJ whole genome shotgun (WGS) entry which is preliminary data.</text>
</comment>
<dbReference type="EMBL" id="CM042023">
    <property type="protein sequence ID" value="KAI3813735.1"/>
    <property type="molecule type" value="Genomic_DNA"/>
</dbReference>
<name>A0ACB9J0D1_9ASTR</name>
<reference evidence="2" key="1">
    <citation type="journal article" date="2022" name="Mol. Ecol. Resour.">
        <title>The genomes of chicory, endive, great burdock and yacon provide insights into Asteraceae palaeo-polyploidization history and plant inulin production.</title>
        <authorList>
            <person name="Fan W."/>
            <person name="Wang S."/>
            <person name="Wang H."/>
            <person name="Wang A."/>
            <person name="Jiang F."/>
            <person name="Liu H."/>
            <person name="Zhao H."/>
            <person name="Xu D."/>
            <person name="Zhang Y."/>
        </authorList>
    </citation>
    <scope>NUCLEOTIDE SEQUENCE [LARGE SCALE GENOMIC DNA]</scope>
    <source>
        <strain evidence="2">cv. Yunnan</strain>
    </source>
</reference>
<sequence>MSYGLKEFHILVFSNLLVVPTPFSLQMEFSQNLVQNLMKDTLWVILLNPKPTEFTILELGSLKNMLINVEQSEHVPSEQGKGPDWLFDIDSFSQVFKSLIFSNMESSQEKASSLKDDYRMECNGPSIRFKRPSIDPPSVADAIEASEVRASSSNVTSSSTLEPDNTTVTIDQSTADIEVTATDEGSTSNNVEESSANDSEEAPEQHHNNIDQVLQLDVIPAQRINKQHPLENVIGSVQQRVRTRRKTHEANVCLYSYFLSQVEPKKLDEALQHSGWIEAIQEKLLQF</sequence>
<organism evidence="1 2">
    <name type="scientific">Smallanthus sonchifolius</name>
    <dbReference type="NCBI Taxonomy" id="185202"/>
    <lineage>
        <taxon>Eukaryota</taxon>
        <taxon>Viridiplantae</taxon>
        <taxon>Streptophyta</taxon>
        <taxon>Embryophyta</taxon>
        <taxon>Tracheophyta</taxon>
        <taxon>Spermatophyta</taxon>
        <taxon>Magnoliopsida</taxon>
        <taxon>eudicotyledons</taxon>
        <taxon>Gunneridae</taxon>
        <taxon>Pentapetalae</taxon>
        <taxon>asterids</taxon>
        <taxon>campanulids</taxon>
        <taxon>Asterales</taxon>
        <taxon>Asteraceae</taxon>
        <taxon>Asteroideae</taxon>
        <taxon>Heliantheae alliance</taxon>
        <taxon>Millerieae</taxon>
        <taxon>Smallanthus</taxon>
    </lineage>
</organism>
<evidence type="ECO:0000313" key="1">
    <source>
        <dbReference type="EMBL" id="KAI3813735.1"/>
    </source>
</evidence>
<keyword evidence="2" id="KW-1185">Reference proteome</keyword>
<protein>
    <submittedName>
        <fullName evidence="1">Uncharacterized protein</fullName>
    </submittedName>
</protein>
<evidence type="ECO:0000313" key="2">
    <source>
        <dbReference type="Proteomes" id="UP001056120"/>
    </source>
</evidence>
<proteinExistence type="predicted"/>
<accession>A0ACB9J0D1</accession>